<dbReference type="PROSITE" id="PS50297">
    <property type="entry name" value="ANK_REP_REGION"/>
    <property type="match status" value="1"/>
</dbReference>
<organism evidence="17 18">
    <name type="scientific">Kalanchoe fedtschenkoi</name>
    <name type="common">Lavender scallops</name>
    <name type="synonym">South American air plant</name>
    <dbReference type="NCBI Taxonomy" id="63787"/>
    <lineage>
        <taxon>Eukaryota</taxon>
        <taxon>Viridiplantae</taxon>
        <taxon>Streptophyta</taxon>
        <taxon>Embryophyta</taxon>
        <taxon>Tracheophyta</taxon>
        <taxon>Spermatophyta</taxon>
        <taxon>Magnoliopsida</taxon>
        <taxon>eudicotyledons</taxon>
        <taxon>Gunneridae</taxon>
        <taxon>Pentapetalae</taxon>
        <taxon>Saxifragales</taxon>
        <taxon>Crassulaceae</taxon>
        <taxon>Kalanchoe</taxon>
    </lineage>
</organism>
<dbReference type="GO" id="GO:0008270">
    <property type="term" value="F:zinc ion binding"/>
    <property type="evidence" value="ECO:0007669"/>
    <property type="project" value="UniProtKB-KW"/>
</dbReference>
<keyword evidence="18" id="KW-1185">Reference proteome</keyword>
<dbReference type="GO" id="GO:2000031">
    <property type="term" value="P:regulation of salicylic acid mediated signaling pathway"/>
    <property type="evidence" value="ECO:0007669"/>
    <property type="project" value="InterPro"/>
</dbReference>
<evidence type="ECO:0000256" key="4">
    <source>
        <dbReference type="ARBA" id="ARBA00022737"/>
    </source>
</evidence>
<feature type="region of interest" description="Disordered" evidence="14">
    <location>
        <begin position="552"/>
        <end position="575"/>
    </location>
</feature>
<dbReference type="GO" id="GO:0050832">
    <property type="term" value="P:defense response to fungus"/>
    <property type="evidence" value="ECO:0007669"/>
    <property type="project" value="TreeGrafter"/>
</dbReference>
<keyword evidence="8" id="KW-0862">Zinc</keyword>
<keyword evidence="3" id="KW-0479">Metal-binding</keyword>
<comment type="subcellular location">
    <subcellularLocation>
        <location evidence="1">Nucleus</location>
    </subcellularLocation>
</comment>
<dbReference type="OMA" id="QFFHEKF"/>
<dbReference type="Gene3D" id="1.25.40.20">
    <property type="entry name" value="Ankyrin repeat-containing domain"/>
    <property type="match status" value="1"/>
</dbReference>
<evidence type="ECO:0000256" key="9">
    <source>
        <dbReference type="ARBA" id="ARBA00023043"/>
    </source>
</evidence>
<dbReference type="GO" id="GO:0042742">
    <property type="term" value="P:defense response to bacterium"/>
    <property type="evidence" value="ECO:0007669"/>
    <property type="project" value="TreeGrafter"/>
</dbReference>
<keyword evidence="10" id="KW-0539">Nucleus</keyword>
<dbReference type="SMART" id="SM00248">
    <property type="entry name" value="ANK"/>
    <property type="match status" value="3"/>
</dbReference>
<dbReference type="InterPro" id="IPR036770">
    <property type="entry name" value="Ankyrin_rpt-contain_sf"/>
</dbReference>
<evidence type="ECO:0000313" key="18">
    <source>
        <dbReference type="Proteomes" id="UP000594263"/>
    </source>
</evidence>
<dbReference type="Pfam" id="PF00651">
    <property type="entry name" value="BTB"/>
    <property type="match status" value="1"/>
</dbReference>
<dbReference type="InterPro" id="IPR000210">
    <property type="entry name" value="BTB/POZ_dom"/>
</dbReference>
<evidence type="ECO:0000256" key="12">
    <source>
        <dbReference type="PROSITE-ProRule" id="PRU00023"/>
    </source>
</evidence>
<dbReference type="Gramene" id="Kaladp0038s0120.1.v1.1">
    <property type="protein sequence ID" value="Kaladp0038s0120.1.v1.1"/>
    <property type="gene ID" value="Kaladp0038s0120.v1.1"/>
</dbReference>
<keyword evidence="4" id="KW-0677">Repeat</keyword>
<feature type="repeat" description="ANK" evidence="12">
    <location>
        <begin position="322"/>
        <end position="354"/>
    </location>
</feature>
<proteinExistence type="inferred from homology"/>
<feature type="domain" description="BTB" evidence="15">
    <location>
        <begin position="56"/>
        <end position="132"/>
    </location>
</feature>
<sequence length="575" mass="64348">MDSSGELSSSFSFAASSCLSNGSCGSDLGAGPDNLSLTKLSSNLERLLVDTEFDYADANIVVEGKSVGVHRCILAARSPFFHELFKTGTSKVAKDGKPKYHLSDMVSQVSIGYEAFSVILNYMYTGKPTASPVEVSTCVYDVCTHDACRPAIDYAVELMYSCVTFQLKELVPAVKRRLFNFVEKTLVEDVIPILLTAFHCQLMDLLSHCIQRIARSDLDKVSLEKELPHPVSTEIISLRKKFPQEIEPTPIEVDPLHERRIGRIHKALDSDDIELVKLLLDESNVTLDDAFALHYAVAYCDPKIVKELLSMGTVTLDHRNSRGYTVLHVAARRKEPSIIIALLANGAHASLTALDGQTAVTICRMLTRPKDYNENTKQGQESNKSRLCIDVLQREMRRNPLTPELSISSPVMADDFQMRLDYLENRVAFAQLLFPSEAKLAQEIGREHAAFLLASQGFTDLRAVDLNESPEMKAMRLVSRMEALQKTVETGRRYFPLCSEVIDKFLEDDMPDLVFLEKGSAEEKRVKRRRFMELKDEVQRAFNKDMAEKNHATLASSSSSSSSLKDGVYAKIRKK</sequence>
<accession>A0A7N0TIJ8</accession>
<keyword evidence="7" id="KW-0611">Plant defense</keyword>
<evidence type="ECO:0000259" key="15">
    <source>
        <dbReference type="PROSITE" id="PS50097"/>
    </source>
</evidence>
<evidence type="ECO:0000256" key="3">
    <source>
        <dbReference type="ARBA" id="ARBA00022723"/>
    </source>
</evidence>
<dbReference type="GO" id="GO:0005634">
    <property type="term" value="C:nucleus"/>
    <property type="evidence" value="ECO:0007669"/>
    <property type="project" value="UniProtKB-SubCell"/>
</dbReference>
<name>A0A7N0TIJ8_KALFE</name>
<evidence type="ECO:0000256" key="14">
    <source>
        <dbReference type="SAM" id="MobiDB-lite"/>
    </source>
</evidence>
<dbReference type="InterPro" id="IPR002110">
    <property type="entry name" value="Ankyrin_rpt"/>
</dbReference>
<protein>
    <submittedName>
        <fullName evidence="17">Uncharacterized protein</fullName>
    </submittedName>
</protein>
<dbReference type="InterPro" id="IPR057250">
    <property type="entry name" value="Znf_C2HC_NPR-type"/>
</dbReference>
<evidence type="ECO:0000313" key="17">
    <source>
        <dbReference type="EnsemblPlants" id="Kaladp0038s0120.1.v1.1"/>
    </source>
</evidence>
<dbReference type="PANTHER" id="PTHR46475:SF7">
    <property type="entry name" value="REGULATORY PROTEIN, PUTATIVE-RELATED"/>
    <property type="match status" value="1"/>
</dbReference>
<evidence type="ECO:0000259" key="16">
    <source>
        <dbReference type="PROSITE" id="PS52046"/>
    </source>
</evidence>
<dbReference type="InterPro" id="IPR011333">
    <property type="entry name" value="SKP1/BTB/POZ_sf"/>
</dbReference>
<comment type="similarity">
    <text evidence="11">Belongs to the plant 'ANKYRIN-BTB/POZ' family. 'NPR1-like' subfamily.</text>
</comment>
<dbReference type="SUPFAM" id="SSF54695">
    <property type="entry name" value="POZ domain"/>
    <property type="match status" value="1"/>
</dbReference>
<dbReference type="FunFam" id="3.30.710.10:FF:000110">
    <property type="entry name" value="Regulatory protein NPR3"/>
    <property type="match status" value="1"/>
</dbReference>
<dbReference type="Pfam" id="PF11900">
    <property type="entry name" value="DUF3420"/>
    <property type="match status" value="1"/>
</dbReference>
<dbReference type="Pfam" id="PF13857">
    <property type="entry name" value="Ank_5"/>
    <property type="match status" value="1"/>
</dbReference>
<dbReference type="SUPFAM" id="SSF48403">
    <property type="entry name" value="Ankyrin repeat"/>
    <property type="match status" value="1"/>
</dbReference>
<dbReference type="PROSITE" id="PS50097">
    <property type="entry name" value="BTB"/>
    <property type="match status" value="1"/>
</dbReference>
<dbReference type="SMART" id="SM00225">
    <property type="entry name" value="BTB"/>
    <property type="match status" value="1"/>
</dbReference>
<dbReference type="Gene3D" id="3.30.710.10">
    <property type="entry name" value="Potassium Channel Kv1.1, Chain A"/>
    <property type="match status" value="1"/>
</dbReference>
<evidence type="ECO:0000256" key="13">
    <source>
        <dbReference type="PROSITE-ProRule" id="PRU01391"/>
    </source>
</evidence>
<dbReference type="InterPro" id="IPR024228">
    <property type="entry name" value="NPR_central_dom"/>
</dbReference>
<keyword evidence="5 13" id="KW-0863">Zinc-finger</keyword>
<evidence type="ECO:0000256" key="11">
    <source>
        <dbReference type="ARBA" id="ARBA00044947"/>
    </source>
</evidence>
<evidence type="ECO:0000256" key="8">
    <source>
        <dbReference type="ARBA" id="ARBA00022833"/>
    </source>
</evidence>
<dbReference type="PANTHER" id="PTHR46475">
    <property type="entry name" value="REGULATORY PROTEIN NPR3"/>
    <property type="match status" value="1"/>
</dbReference>
<evidence type="ECO:0000256" key="6">
    <source>
        <dbReference type="ARBA" id="ARBA00022786"/>
    </source>
</evidence>
<dbReference type="FunFam" id="1.25.40.20:FF:000123">
    <property type="entry name" value="regulatory protein NPR3-like"/>
    <property type="match status" value="1"/>
</dbReference>
<dbReference type="InterPro" id="IPR044292">
    <property type="entry name" value="NPR"/>
</dbReference>
<dbReference type="CDD" id="cd18310">
    <property type="entry name" value="BTB_POZ_NPR_plant"/>
    <property type="match status" value="1"/>
</dbReference>
<dbReference type="EnsemblPlants" id="Kaladp0038s0120.1.v1.1">
    <property type="protein sequence ID" value="Kaladp0038s0120.1.v1.1"/>
    <property type="gene ID" value="Kaladp0038s0120.v1.1"/>
</dbReference>
<evidence type="ECO:0000256" key="1">
    <source>
        <dbReference type="ARBA" id="ARBA00004123"/>
    </source>
</evidence>
<dbReference type="InterPro" id="IPR021094">
    <property type="entry name" value="NPR1/NIM1-like_C"/>
</dbReference>
<reference evidence="17" key="1">
    <citation type="submission" date="2021-01" db="UniProtKB">
        <authorList>
            <consortium name="EnsemblPlants"/>
        </authorList>
    </citation>
    <scope>IDENTIFICATION</scope>
</reference>
<dbReference type="GO" id="GO:0009862">
    <property type="term" value="P:systemic acquired resistance, salicylic acid mediated signaling pathway"/>
    <property type="evidence" value="ECO:0007669"/>
    <property type="project" value="InterPro"/>
</dbReference>
<evidence type="ECO:0000256" key="2">
    <source>
        <dbReference type="ARBA" id="ARBA00004906"/>
    </source>
</evidence>
<dbReference type="Pfam" id="PF12313">
    <property type="entry name" value="NPR1_like_C"/>
    <property type="match status" value="1"/>
</dbReference>
<evidence type="ECO:0000256" key="10">
    <source>
        <dbReference type="ARBA" id="ARBA00023242"/>
    </source>
</evidence>
<dbReference type="PROSITE" id="PS52046">
    <property type="entry name" value="ZF_C2HC_NPR"/>
    <property type="match status" value="1"/>
</dbReference>
<dbReference type="AlphaFoldDB" id="A0A7N0TIJ8"/>
<comment type="caution">
    <text evidence="13">Lacks conserved residue(s) required for the propagation of feature annotation.</text>
</comment>
<comment type="pathway">
    <text evidence="2">Protein modification; protein ubiquitination.</text>
</comment>
<dbReference type="Proteomes" id="UP000594263">
    <property type="component" value="Unplaced"/>
</dbReference>
<keyword evidence="9 12" id="KW-0040">ANK repeat</keyword>
<keyword evidence="6" id="KW-0833">Ubl conjugation pathway</keyword>
<dbReference type="GO" id="GO:2000022">
    <property type="term" value="P:regulation of jasmonic acid mediated signaling pathway"/>
    <property type="evidence" value="ECO:0007669"/>
    <property type="project" value="InterPro"/>
</dbReference>
<feature type="domain" description="C2HC NPR-type" evidence="16">
    <location>
        <begin position="135"/>
        <end position="149"/>
    </location>
</feature>
<dbReference type="PROSITE" id="PS50088">
    <property type="entry name" value="ANK_REPEAT"/>
    <property type="match status" value="1"/>
</dbReference>
<evidence type="ECO:0000256" key="7">
    <source>
        <dbReference type="ARBA" id="ARBA00022821"/>
    </source>
</evidence>
<evidence type="ECO:0000256" key="5">
    <source>
        <dbReference type="ARBA" id="ARBA00022771"/>
    </source>
</evidence>